<dbReference type="Proteomes" id="UP000255523">
    <property type="component" value="Unassembled WGS sequence"/>
</dbReference>
<proteinExistence type="inferred from homology"/>
<evidence type="ECO:0000256" key="1">
    <source>
        <dbReference type="ARBA" id="ARBA00004651"/>
    </source>
</evidence>
<dbReference type="InterPro" id="IPR010920">
    <property type="entry name" value="LSM_dom_sf"/>
</dbReference>
<feature type="domain" description="Mechanosensitive ion channel MscS" evidence="8">
    <location>
        <begin position="93"/>
        <end position="160"/>
    </location>
</feature>
<evidence type="ECO:0000256" key="2">
    <source>
        <dbReference type="ARBA" id="ARBA00008017"/>
    </source>
</evidence>
<evidence type="ECO:0000256" key="4">
    <source>
        <dbReference type="ARBA" id="ARBA00022692"/>
    </source>
</evidence>
<dbReference type="Pfam" id="PF21082">
    <property type="entry name" value="MS_channel_3rd"/>
    <property type="match status" value="1"/>
</dbReference>
<dbReference type="InterPro" id="IPR006685">
    <property type="entry name" value="MscS_channel_2nd"/>
</dbReference>
<dbReference type="PANTHER" id="PTHR30221">
    <property type="entry name" value="SMALL-CONDUCTANCE MECHANOSENSITIVE CHANNEL"/>
    <property type="match status" value="1"/>
</dbReference>
<evidence type="ECO:0000259" key="8">
    <source>
        <dbReference type="Pfam" id="PF00924"/>
    </source>
</evidence>
<dbReference type="SUPFAM" id="SSF82689">
    <property type="entry name" value="Mechanosensitive channel protein MscS (YggB), C-terminal domain"/>
    <property type="match status" value="1"/>
</dbReference>
<keyword evidence="3" id="KW-1003">Cell membrane</keyword>
<dbReference type="InterPro" id="IPR045275">
    <property type="entry name" value="MscS_archaea/bacteria_type"/>
</dbReference>
<dbReference type="RefSeq" id="WP_022790294.1">
    <property type="nucleotide sequence ID" value="NZ_UHFX01000003.1"/>
</dbReference>
<dbReference type="GeneID" id="77461100"/>
<dbReference type="GO" id="GO:0005886">
    <property type="term" value="C:plasma membrane"/>
    <property type="evidence" value="ECO:0007669"/>
    <property type="project" value="UniProtKB-SubCell"/>
</dbReference>
<evidence type="ECO:0000259" key="9">
    <source>
        <dbReference type="Pfam" id="PF21082"/>
    </source>
</evidence>
<dbReference type="PANTHER" id="PTHR30221:SF1">
    <property type="entry name" value="SMALL-CONDUCTANCE MECHANOSENSITIVE CHANNEL"/>
    <property type="match status" value="1"/>
</dbReference>
<gene>
    <name evidence="10" type="primary">mscS</name>
    <name evidence="10" type="ORF">NCTC11087_00102</name>
</gene>
<dbReference type="SUPFAM" id="SSF50182">
    <property type="entry name" value="Sm-like ribonucleoproteins"/>
    <property type="match status" value="1"/>
</dbReference>
<accession>A0A380LJ33</accession>
<dbReference type="Gene3D" id="1.10.287.1260">
    <property type="match status" value="1"/>
</dbReference>
<dbReference type="InterPro" id="IPR011014">
    <property type="entry name" value="MscS_channel_TM-2"/>
</dbReference>
<dbReference type="EMBL" id="UHFX01000003">
    <property type="protein sequence ID" value="SUO03247.1"/>
    <property type="molecule type" value="Genomic_DNA"/>
</dbReference>
<dbReference type="InterPro" id="IPR049278">
    <property type="entry name" value="MS_channel_C"/>
</dbReference>
<dbReference type="SUPFAM" id="SSF82861">
    <property type="entry name" value="Mechanosensitive channel protein MscS (YggB), transmembrane region"/>
    <property type="match status" value="1"/>
</dbReference>
<feature type="domain" description="Mechanosensitive ion channel MscS C-terminal" evidence="9">
    <location>
        <begin position="167"/>
        <end position="231"/>
    </location>
</feature>
<evidence type="ECO:0000256" key="7">
    <source>
        <dbReference type="SAM" id="Phobius"/>
    </source>
</evidence>
<keyword evidence="5 7" id="KW-1133">Transmembrane helix</keyword>
<feature type="transmembrane region" description="Helical" evidence="7">
    <location>
        <begin position="12"/>
        <end position="34"/>
    </location>
</feature>
<dbReference type="Gene3D" id="2.30.30.60">
    <property type="match status" value="1"/>
</dbReference>
<dbReference type="InterPro" id="IPR023408">
    <property type="entry name" value="MscS_beta-dom_sf"/>
</dbReference>
<evidence type="ECO:0000256" key="5">
    <source>
        <dbReference type="ARBA" id="ARBA00022989"/>
    </source>
</evidence>
<dbReference type="InterPro" id="IPR011066">
    <property type="entry name" value="MscS_channel_C_sf"/>
</dbReference>
<evidence type="ECO:0000256" key="6">
    <source>
        <dbReference type="ARBA" id="ARBA00023136"/>
    </source>
</evidence>
<reference evidence="10 11" key="1">
    <citation type="submission" date="2018-06" db="EMBL/GenBank/DDBJ databases">
        <authorList>
            <consortium name="Pathogen Informatics"/>
            <person name="Doyle S."/>
        </authorList>
    </citation>
    <scope>NUCLEOTIDE SEQUENCE [LARGE SCALE GENOMIC DNA]</scope>
    <source>
        <strain evidence="10 11">NCTC11087</strain>
    </source>
</reference>
<dbReference type="Gene3D" id="3.30.70.100">
    <property type="match status" value="1"/>
</dbReference>
<comment type="similarity">
    <text evidence="2">Belongs to the MscS (TC 1.A.23) family.</text>
</comment>
<name>A0A380LJ33_9FIRM</name>
<keyword evidence="4 7" id="KW-0812">Transmembrane</keyword>
<keyword evidence="11" id="KW-1185">Reference proteome</keyword>
<dbReference type="GO" id="GO:0008381">
    <property type="term" value="F:mechanosensitive monoatomic ion channel activity"/>
    <property type="evidence" value="ECO:0007669"/>
    <property type="project" value="InterPro"/>
</dbReference>
<dbReference type="AlphaFoldDB" id="A0A380LJ33"/>
<feature type="transmembrane region" description="Helical" evidence="7">
    <location>
        <begin position="46"/>
        <end position="67"/>
    </location>
</feature>
<sequence>MFEKLDDFLIRVAIAALIILLGMVIAKLIKKFIIKLSKNVTDHGSLTFIGSCASISIKIIFIAIALAVLGLDMSVIVGSLSAVSLGISLALRDTMNDVAGGIQILFTKPFVIGDYVQIESQEGVVSRIEILFTVLQTFDHQEIIVPNSTAVSEILINYSKEKYRRIHISFPVALETDVDACIQLGDQVLESEAEWVQNDMQKEVVIDKIGDHSMTIGIYAFVPFEKYWECLCRMNTVLQKKRKEAGILPASTSIVIQSSPEQ</sequence>
<comment type="subcellular location">
    <subcellularLocation>
        <location evidence="1">Cell membrane</location>
        <topology evidence="1">Multi-pass membrane protein</topology>
    </subcellularLocation>
</comment>
<evidence type="ECO:0000313" key="10">
    <source>
        <dbReference type="EMBL" id="SUO03247.1"/>
    </source>
</evidence>
<evidence type="ECO:0000313" key="11">
    <source>
        <dbReference type="Proteomes" id="UP000255523"/>
    </source>
</evidence>
<dbReference type="OrthoDB" id="9809206at2"/>
<protein>
    <submittedName>
        <fullName evidence="10">Mechanosensitive ion channel family protein</fullName>
    </submittedName>
</protein>
<evidence type="ECO:0000256" key="3">
    <source>
        <dbReference type="ARBA" id="ARBA00022475"/>
    </source>
</evidence>
<keyword evidence="6 7" id="KW-0472">Membrane</keyword>
<dbReference type="Pfam" id="PF00924">
    <property type="entry name" value="MS_channel_2nd"/>
    <property type="match status" value="1"/>
</dbReference>
<organism evidence="10 11">
    <name type="scientific">Faecalicoccus pleomorphus</name>
    <dbReference type="NCBI Taxonomy" id="1323"/>
    <lineage>
        <taxon>Bacteria</taxon>
        <taxon>Bacillati</taxon>
        <taxon>Bacillota</taxon>
        <taxon>Erysipelotrichia</taxon>
        <taxon>Erysipelotrichales</taxon>
        <taxon>Erysipelotrichaceae</taxon>
        <taxon>Faecalicoccus</taxon>
    </lineage>
</organism>